<reference evidence="2" key="1">
    <citation type="submission" date="2022-01" db="EMBL/GenBank/DDBJ databases">
        <title>Nocardioidaceae gen. sp. A5X3R13.</title>
        <authorList>
            <person name="Lopez Marin M.A."/>
            <person name="Uhlik O."/>
        </authorList>
    </citation>
    <scope>NUCLEOTIDE SEQUENCE</scope>
    <source>
        <strain evidence="2">A5X3R13</strain>
    </source>
</reference>
<evidence type="ECO:0000313" key="3">
    <source>
        <dbReference type="Proteomes" id="UP001164390"/>
    </source>
</evidence>
<proteinExistence type="predicted"/>
<sequence>MDLVRYAERAADLVNADLEPTEAVDAYLADRRWLADQVTDKDARLLRRFQKELRPIFDQRARDAEVVDLLNSLLGKHPVTPYIAGDDADSWHLHVSNKASTVADLLVAEALMGLATLACDLGPGRFGECQASRCDAVFVDTSPNQSRRYCSERCSSRANVAAYRARQKALAREDAD</sequence>
<protein>
    <submittedName>
        <fullName evidence="2">CGNR zinc finger domain-containing protein</fullName>
    </submittedName>
</protein>
<dbReference type="Proteomes" id="UP001164390">
    <property type="component" value="Chromosome"/>
</dbReference>
<dbReference type="EMBL" id="CP094970">
    <property type="protein sequence ID" value="UYM06730.1"/>
    <property type="molecule type" value="Genomic_DNA"/>
</dbReference>
<dbReference type="InterPro" id="IPR023286">
    <property type="entry name" value="ABATE_dom_sf"/>
</dbReference>
<dbReference type="PANTHER" id="PTHR35525:SF3">
    <property type="entry name" value="BLL6575 PROTEIN"/>
    <property type="match status" value="1"/>
</dbReference>
<gene>
    <name evidence="2" type="ORF">L0C25_06570</name>
</gene>
<dbReference type="RefSeq" id="WP_271635649.1">
    <property type="nucleotide sequence ID" value="NZ_CP094970.1"/>
</dbReference>
<dbReference type="PANTHER" id="PTHR35525">
    <property type="entry name" value="BLL6575 PROTEIN"/>
    <property type="match status" value="1"/>
</dbReference>
<dbReference type="Gene3D" id="1.10.3300.10">
    <property type="entry name" value="Jann2411-like domain"/>
    <property type="match status" value="1"/>
</dbReference>
<keyword evidence="3" id="KW-1185">Reference proteome</keyword>
<evidence type="ECO:0000313" key="2">
    <source>
        <dbReference type="EMBL" id="UYM06730.1"/>
    </source>
</evidence>
<name>A0AA46TK34_9ACTN</name>
<dbReference type="InterPro" id="IPR010852">
    <property type="entry name" value="ABATE"/>
</dbReference>
<accession>A0AA46TK34</accession>
<evidence type="ECO:0000259" key="1">
    <source>
        <dbReference type="Pfam" id="PF11706"/>
    </source>
</evidence>
<feature type="domain" description="Zinc finger CGNR" evidence="1">
    <location>
        <begin position="125"/>
        <end position="167"/>
    </location>
</feature>
<dbReference type="AlphaFoldDB" id="A0AA46TK34"/>
<dbReference type="InterPro" id="IPR021005">
    <property type="entry name" value="Znf_CGNR"/>
</dbReference>
<organism evidence="2 3">
    <name type="scientific">Solicola gregarius</name>
    <dbReference type="NCBI Taxonomy" id="2908642"/>
    <lineage>
        <taxon>Bacteria</taxon>
        <taxon>Bacillati</taxon>
        <taxon>Actinomycetota</taxon>
        <taxon>Actinomycetes</taxon>
        <taxon>Propionibacteriales</taxon>
        <taxon>Nocardioidaceae</taxon>
        <taxon>Solicola</taxon>
    </lineage>
</organism>
<dbReference type="Pfam" id="PF07336">
    <property type="entry name" value="ABATE"/>
    <property type="match status" value="1"/>
</dbReference>
<dbReference type="SUPFAM" id="SSF160904">
    <property type="entry name" value="Jann2411-like"/>
    <property type="match status" value="1"/>
</dbReference>
<dbReference type="Pfam" id="PF11706">
    <property type="entry name" value="zf-CGNR"/>
    <property type="match status" value="1"/>
</dbReference>
<dbReference type="KEGG" id="sgrg:L0C25_06570"/>